<evidence type="ECO:0000259" key="7">
    <source>
        <dbReference type="Pfam" id="PF08240"/>
    </source>
</evidence>
<evidence type="ECO:0000256" key="4">
    <source>
        <dbReference type="ARBA" id="ARBA00022833"/>
    </source>
</evidence>
<comment type="similarity">
    <text evidence="2">Belongs to the zinc-containing alcohol dehydrogenase family.</text>
</comment>
<dbReference type="AlphaFoldDB" id="H5TNL9"/>
<keyword evidence="5" id="KW-0560">Oxidoreductase</keyword>
<proteinExistence type="inferred from homology"/>
<dbReference type="Pfam" id="PF08240">
    <property type="entry name" value="ADH_N"/>
    <property type="match status" value="1"/>
</dbReference>
<dbReference type="STRING" id="1108044.GOOTI_136_00150"/>
<comment type="cofactor">
    <cofactor evidence="1">
        <name>Zn(2+)</name>
        <dbReference type="ChEBI" id="CHEBI:29105"/>
    </cofactor>
</comment>
<keyword evidence="4" id="KW-0862">Zinc</keyword>
<accession>H5TNL9</accession>
<gene>
    <name evidence="8" type="ORF">GOOTI_136_00150</name>
</gene>
<feature type="domain" description="Alcohol dehydrogenase-like N-terminal" evidence="7">
    <location>
        <begin position="25"/>
        <end position="148"/>
    </location>
</feature>
<dbReference type="PANTHER" id="PTHR43350:SF19">
    <property type="entry name" value="D-GULOSIDE 3-DEHYDROGENASE"/>
    <property type="match status" value="1"/>
</dbReference>
<evidence type="ECO:0000259" key="6">
    <source>
        <dbReference type="Pfam" id="PF00107"/>
    </source>
</evidence>
<organism evidence="8 9">
    <name type="scientific">Gordonia otitidis (strain DSM 44809 / CCUG 52243 / JCM 12355 / NBRC 100426 / IFM 10032)</name>
    <dbReference type="NCBI Taxonomy" id="1108044"/>
    <lineage>
        <taxon>Bacteria</taxon>
        <taxon>Bacillati</taxon>
        <taxon>Actinomycetota</taxon>
        <taxon>Actinomycetes</taxon>
        <taxon>Mycobacteriales</taxon>
        <taxon>Gordoniaceae</taxon>
        <taxon>Gordonia</taxon>
    </lineage>
</organism>
<dbReference type="InterPro" id="IPR013149">
    <property type="entry name" value="ADH-like_C"/>
</dbReference>
<comment type="caution">
    <text evidence="8">The sequence shown here is derived from an EMBL/GenBank/DDBJ whole genome shotgun (WGS) entry which is preliminary data.</text>
</comment>
<dbReference type="InterPro" id="IPR011032">
    <property type="entry name" value="GroES-like_sf"/>
</dbReference>
<keyword evidence="3" id="KW-0479">Metal-binding</keyword>
<dbReference type="Proteomes" id="UP000005038">
    <property type="component" value="Unassembled WGS sequence"/>
</dbReference>
<evidence type="ECO:0000313" key="9">
    <source>
        <dbReference type="Proteomes" id="UP000005038"/>
    </source>
</evidence>
<dbReference type="Pfam" id="PF00107">
    <property type="entry name" value="ADH_zinc_N"/>
    <property type="match status" value="1"/>
</dbReference>
<dbReference type="PANTHER" id="PTHR43350">
    <property type="entry name" value="NAD-DEPENDENT ALCOHOL DEHYDROGENASE"/>
    <property type="match status" value="1"/>
</dbReference>
<dbReference type="SUPFAM" id="SSF51735">
    <property type="entry name" value="NAD(P)-binding Rossmann-fold domains"/>
    <property type="match status" value="1"/>
</dbReference>
<evidence type="ECO:0000313" key="8">
    <source>
        <dbReference type="EMBL" id="GAB35077.1"/>
    </source>
</evidence>
<feature type="domain" description="Alcohol dehydrogenase-like C-terminal" evidence="6">
    <location>
        <begin position="191"/>
        <end position="322"/>
    </location>
</feature>
<dbReference type="InterPro" id="IPR036291">
    <property type="entry name" value="NAD(P)-bd_dom_sf"/>
</dbReference>
<protein>
    <submittedName>
        <fullName evidence="8">Zinc-containing alcohol dehydrogenase</fullName>
    </submittedName>
</protein>
<reference evidence="8" key="1">
    <citation type="submission" date="2012-02" db="EMBL/GenBank/DDBJ databases">
        <title>Whole genome shotgun sequence of Gordonia otitidis NBRC 100426.</title>
        <authorList>
            <person name="Yoshida I."/>
            <person name="Hosoyama A."/>
            <person name="Tsuchikane K."/>
            <person name="Katsumata H."/>
            <person name="Yamazaki S."/>
            <person name="Fujita N."/>
        </authorList>
    </citation>
    <scope>NUCLEOTIDE SEQUENCE [LARGE SCALE GENOMIC DNA]</scope>
    <source>
        <strain evidence="8">NBRC 100426</strain>
    </source>
</reference>
<evidence type="ECO:0000256" key="5">
    <source>
        <dbReference type="ARBA" id="ARBA00023002"/>
    </source>
</evidence>
<sequence length="363" mass="38189">MKAAVLQTLASPFVVEDLDYLPPEPDRVLVRTHATPFCSTDCTNWAGKFGKVPPVILGHASIGEVVEVGRDVRHVAVGQRVVVPGTPECGRCYYCSIGRPDQCSELFDRTDGYPIVAISGAGQKVRASGNVGGYAELMSVSANQVFAVESDLGSDVLSLMGCGIMTGVGSVFNVARVQPGESVAVIGCGHLGQWVVQAARLAGAAQIFAIDPVAERTAMALKLGATHAIDPATEDAIELVRDATDGRGSDHAIEAAGPAGSQELAVAVTRRAGTVVLNGVKQLGTTVTYSQVSIAVQGRAILSSQNGNVRMRRDLARYVSLLEEGLLDPEPIITSRYRLDGINDALRASAELRDLSGLIVFDH</sequence>
<keyword evidence="9" id="KW-1185">Reference proteome</keyword>
<dbReference type="RefSeq" id="WP_007239302.1">
    <property type="nucleotide sequence ID" value="NZ_BAFB01000136.1"/>
</dbReference>
<evidence type="ECO:0000256" key="2">
    <source>
        <dbReference type="ARBA" id="ARBA00008072"/>
    </source>
</evidence>
<dbReference type="Gene3D" id="3.40.50.720">
    <property type="entry name" value="NAD(P)-binding Rossmann-like Domain"/>
    <property type="match status" value="1"/>
</dbReference>
<dbReference type="SUPFAM" id="SSF50129">
    <property type="entry name" value="GroES-like"/>
    <property type="match status" value="1"/>
</dbReference>
<dbReference type="Gene3D" id="3.90.180.10">
    <property type="entry name" value="Medium-chain alcohol dehydrogenases, catalytic domain"/>
    <property type="match status" value="1"/>
</dbReference>
<dbReference type="GO" id="GO:0016491">
    <property type="term" value="F:oxidoreductase activity"/>
    <property type="evidence" value="ECO:0007669"/>
    <property type="project" value="UniProtKB-KW"/>
</dbReference>
<name>H5TNL9_GORO1</name>
<evidence type="ECO:0000256" key="1">
    <source>
        <dbReference type="ARBA" id="ARBA00001947"/>
    </source>
</evidence>
<dbReference type="InterPro" id="IPR013154">
    <property type="entry name" value="ADH-like_N"/>
</dbReference>
<evidence type="ECO:0000256" key="3">
    <source>
        <dbReference type="ARBA" id="ARBA00022723"/>
    </source>
</evidence>
<dbReference type="EMBL" id="BAFB01000136">
    <property type="protein sequence ID" value="GAB35077.1"/>
    <property type="molecule type" value="Genomic_DNA"/>
</dbReference>
<dbReference type="GO" id="GO:0046872">
    <property type="term" value="F:metal ion binding"/>
    <property type="evidence" value="ECO:0007669"/>
    <property type="project" value="UniProtKB-KW"/>
</dbReference>
<dbReference type="OrthoDB" id="334894at2"/>